<proteinExistence type="predicted"/>
<evidence type="ECO:0000313" key="3">
    <source>
        <dbReference type="Proteomes" id="UP001209257"/>
    </source>
</evidence>
<reference evidence="3" key="1">
    <citation type="submission" date="2023-07" db="EMBL/GenBank/DDBJ databases">
        <title>Study on multiphase classification of strain Alteromonas salexigens isolated from the Yellow Sea.</title>
        <authorList>
            <person name="Sun L."/>
        </authorList>
    </citation>
    <scope>NUCLEOTIDE SEQUENCE [LARGE SCALE GENOMIC DNA]</scope>
    <source>
        <strain evidence="3">ASW11-19</strain>
    </source>
</reference>
<keyword evidence="3" id="KW-1185">Reference proteome</keyword>
<organism evidence="2 3">
    <name type="scientific">Alteromonas salexigens</name>
    <dbReference type="NCBI Taxonomy" id="2982530"/>
    <lineage>
        <taxon>Bacteria</taxon>
        <taxon>Pseudomonadati</taxon>
        <taxon>Pseudomonadota</taxon>
        <taxon>Gammaproteobacteria</taxon>
        <taxon>Alteromonadales</taxon>
        <taxon>Alteromonadaceae</taxon>
        <taxon>Alteromonas/Salinimonas group</taxon>
        <taxon>Alteromonas</taxon>
    </lineage>
</organism>
<keyword evidence="1" id="KW-0812">Transmembrane</keyword>
<comment type="caution">
    <text evidence="2">The sequence shown here is derived from an EMBL/GenBank/DDBJ whole genome shotgun (WGS) entry which is preliminary data.</text>
</comment>
<sequence>MMFKLSHAVRILLAIAVCLVIYFADWEDARSLIQQWFIDGLS</sequence>
<dbReference type="EMBL" id="JAOTJC010000016">
    <property type="protein sequence ID" value="MCU7556086.1"/>
    <property type="molecule type" value="Genomic_DNA"/>
</dbReference>
<feature type="transmembrane region" description="Helical" evidence="1">
    <location>
        <begin position="7"/>
        <end position="24"/>
    </location>
</feature>
<accession>A0ABT2VS23</accession>
<gene>
    <name evidence="2" type="ORF">OCL06_15955</name>
</gene>
<name>A0ABT2VS23_9ALTE</name>
<evidence type="ECO:0000256" key="1">
    <source>
        <dbReference type="SAM" id="Phobius"/>
    </source>
</evidence>
<protein>
    <submittedName>
        <fullName evidence="2">Uncharacterized protein</fullName>
    </submittedName>
</protein>
<evidence type="ECO:0000313" key="2">
    <source>
        <dbReference type="EMBL" id="MCU7556086.1"/>
    </source>
</evidence>
<dbReference type="Proteomes" id="UP001209257">
    <property type="component" value="Unassembled WGS sequence"/>
</dbReference>
<keyword evidence="1" id="KW-0472">Membrane</keyword>
<keyword evidence="1" id="KW-1133">Transmembrane helix</keyword>